<feature type="short sequence motif" description="GyrA-box" evidence="8">
    <location>
        <begin position="564"/>
        <end position="570"/>
    </location>
</feature>
<dbReference type="GO" id="GO:0006265">
    <property type="term" value="P:DNA topological change"/>
    <property type="evidence" value="ECO:0007669"/>
    <property type="project" value="UniProtKB-UniRule"/>
</dbReference>
<comment type="function">
    <text evidence="8">A type II topoisomerase that negatively supercoils closed circular double-stranded (ds) DNA in an ATP-dependent manner to modulate DNA topology and maintain chromosomes in an underwound state. Negative supercoiling favors strand separation, and DNA replication, transcription, recombination and repair, all of which involve strand separation. Also able to catalyze the interconversion of other topological isomers of dsDNA rings, including catenanes and knotted rings. Type II topoisomerases break and join 2 DNA strands simultaneously in an ATP-dependent manner.</text>
</comment>
<dbReference type="RefSeq" id="WP_084092402.1">
    <property type="nucleotide sequence ID" value="NZ_FWXD01000026.1"/>
</dbReference>
<dbReference type="InterPro" id="IPR050220">
    <property type="entry name" value="Type_II_DNA_Topoisomerases"/>
</dbReference>
<evidence type="ECO:0000256" key="7">
    <source>
        <dbReference type="ARBA" id="ARBA00023235"/>
    </source>
</evidence>
<keyword evidence="6 8" id="KW-0238">DNA-binding</keyword>
<organism evidence="12 13">
    <name type="scientific">Andreprevotia lacus DSM 23236</name>
    <dbReference type="NCBI Taxonomy" id="1121001"/>
    <lineage>
        <taxon>Bacteria</taxon>
        <taxon>Pseudomonadati</taxon>
        <taxon>Pseudomonadota</taxon>
        <taxon>Betaproteobacteria</taxon>
        <taxon>Neisseriales</taxon>
        <taxon>Chitinibacteraceae</taxon>
        <taxon>Andreprevotia</taxon>
    </lineage>
</organism>
<dbReference type="Pfam" id="PF00521">
    <property type="entry name" value="DNA_topoisoIV"/>
    <property type="match status" value="1"/>
</dbReference>
<evidence type="ECO:0000256" key="3">
    <source>
        <dbReference type="ARBA" id="ARBA00022741"/>
    </source>
</evidence>
<feature type="compositionally biased region" description="Acidic residues" evidence="10">
    <location>
        <begin position="847"/>
        <end position="867"/>
    </location>
</feature>
<dbReference type="Pfam" id="PF03989">
    <property type="entry name" value="DNA_gyraseA_C"/>
    <property type="match status" value="6"/>
</dbReference>
<dbReference type="GO" id="GO:0005737">
    <property type="term" value="C:cytoplasm"/>
    <property type="evidence" value="ECO:0007669"/>
    <property type="project" value="UniProtKB-SubCell"/>
</dbReference>
<evidence type="ECO:0000256" key="2">
    <source>
        <dbReference type="ARBA" id="ARBA00008263"/>
    </source>
</evidence>
<evidence type="ECO:0000313" key="13">
    <source>
        <dbReference type="Proteomes" id="UP000192761"/>
    </source>
</evidence>
<keyword evidence="8" id="KW-0963">Cytoplasm</keyword>
<keyword evidence="3 8" id="KW-0547">Nucleotide-binding</keyword>
<dbReference type="InterPro" id="IPR002205">
    <property type="entry name" value="Topo_IIA_dom_A"/>
</dbReference>
<gene>
    <name evidence="8" type="primary">gyrA</name>
    <name evidence="12" type="ORF">SAMN02745857_03454</name>
</gene>
<dbReference type="InterPro" id="IPR006691">
    <property type="entry name" value="GyrA/parC_rep"/>
</dbReference>
<evidence type="ECO:0000256" key="4">
    <source>
        <dbReference type="ARBA" id="ARBA00022840"/>
    </source>
</evidence>
<dbReference type="InterPro" id="IPR013760">
    <property type="entry name" value="Topo_IIA-like_dom_sf"/>
</dbReference>
<keyword evidence="7 8" id="KW-0413">Isomerase</keyword>
<dbReference type="EMBL" id="FWXD01000026">
    <property type="protein sequence ID" value="SMC28872.1"/>
    <property type="molecule type" value="Genomic_DNA"/>
</dbReference>
<dbReference type="GO" id="GO:0009330">
    <property type="term" value="C:DNA topoisomerase type II (double strand cut, ATP-hydrolyzing) complex"/>
    <property type="evidence" value="ECO:0007669"/>
    <property type="project" value="TreeGrafter"/>
</dbReference>
<comment type="similarity">
    <text evidence="2 8">Belongs to the type II topoisomerase GyrA/ParC subunit family.</text>
</comment>
<evidence type="ECO:0000256" key="5">
    <source>
        <dbReference type="ARBA" id="ARBA00023029"/>
    </source>
</evidence>
<comment type="catalytic activity">
    <reaction evidence="1 8 9">
        <text>ATP-dependent breakage, passage and rejoining of double-stranded DNA.</text>
        <dbReference type="EC" id="5.6.2.2"/>
    </reaction>
</comment>
<dbReference type="GO" id="GO:0034335">
    <property type="term" value="F:DNA negative supercoiling activity"/>
    <property type="evidence" value="ECO:0007669"/>
    <property type="project" value="UniProtKB-ARBA"/>
</dbReference>
<dbReference type="InterPro" id="IPR013757">
    <property type="entry name" value="Topo_IIA_A_a_sf"/>
</dbReference>
<dbReference type="GO" id="GO:0005524">
    <property type="term" value="F:ATP binding"/>
    <property type="evidence" value="ECO:0007669"/>
    <property type="project" value="UniProtKB-UniRule"/>
</dbReference>
<comment type="subcellular location">
    <subcellularLocation>
        <location evidence="8">Cytoplasm</location>
    </subcellularLocation>
</comment>
<feature type="region of interest" description="Disordered" evidence="10">
    <location>
        <begin position="846"/>
        <end position="867"/>
    </location>
</feature>
<dbReference type="SMART" id="SM00434">
    <property type="entry name" value="TOP4c"/>
    <property type="match status" value="1"/>
</dbReference>
<dbReference type="Gene3D" id="2.120.10.90">
    <property type="entry name" value="DNA gyrase/topoisomerase IV, subunit A, C-terminal"/>
    <property type="match status" value="1"/>
</dbReference>
<protein>
    <recommendedName>
        <fullName evidence="8">DNA gyrase subunit A</fullName>
        <ecNumber evidence="8">5.6.2.2</ecNumber>
    </recommendedName>
</protein>
<dbReference type="Gene3D" id="1.10.268.10">
    <property type="entry name" value="Topoisomerase, domain 3"/>
    <property type="match status" value="1"/>
</dbReference>
<evidence type="ECO:0000256" key="10">
    <source>
        <dbReference type="SAM" id="MobiDB-lite"/>
    </source>
</evidence>
<proteinExistence type="inferred from homology"/>
<dbReference type="Gene3D" id="3.30.1360.40">
    <property type="match status" value="1"/>
</dbReference>
<accession>A0A1W1XY97</accession>
<dbReference type="Proteomes" id="UP000192761">
    <property type="component" value="Unassembled WGS sequence"/>
</dbReference>
<dbReference type="NCBIfam" id="TIGR01063">
    <property type="entry name" value="gyrA"/>
    <property type="match status" value="1"/>
</dbReference>
<dbReference type="AlphaFoldDB" id="A0A1W1XY97"/>
<dbReference type="InterPro" id="IPR035516">
    <property type="entry name" value="Gyrase/topoIV_suA_C"/>
</dbReference>
<sequence>MSEQPSFAKETIPVSLEEEMRRSYLDYAMSVIVGRALPDVRDGLKPVHRRILFAMHESNNVWNRPYVKCARVIGDVLGKYHPHGDSAAYEALVRMAQNFSLRYMLIEGQGNFGSIDGDSAAAYRYTECRLQRISGELLADLDKETVDFSPNYDEKELEPTVLPTRVPNLLVNGSSGIAVGMATNIPPHNISEVINGALALLANPEISIDELIDLIPAPDFPTAGIIYGIHGVREGYRTGRGRVVMRARTHFEDCGKNGDRQAIIVDELPYQVNKARLLEKIAELVRGKAIEGISEIRDESDKSGMRVVIELKRGEMPDIVLNNLYKQTQLQDSFGINMVALVDGQPRLLNLKQVLECFLKHRREVVTRRTAFELRKSRERGHILEGLAVALSNVDEIIALIKAAATPPEAKVALMGREWKSELVSDMLSRTDINASRPEGLSAAFGMGANGYRLSDLQAQAILELRLQRLTGLEQDKIVGEYREVMERILDLMDILAKPERVTEIIGNEMAEVKTNFGDARRSEIVLHGEDIGLEDLITPQDMVVTLTHGGYMKATPTDEYRAQKRGGRGKQGAATKDDDFIDQLFVANTHDYILCFSSAGRVYWLKVYELPQGGRTSRGRPIVNLLPLQDDEKINAVLSVKEFSEEQYVFMATADGTVKKTSLANFSRPMRKGIIAIDLDPGNYLIGVALTHGNDQVMLFSDAGKSVRFNENDVRAMGRTAGGVRGMLLQEGQQVISLLVANDDDQQVLTATENGYGKRTPVGDYRLTSRGTQGVIAIDTGERNGKLVAATLVEDSDDLMLITTGGVLIRTKVNQIRETGRAAQGVRLINLDAGEKLSVLEKVCEAESDDDELEGDTGDDDGNAEA</sequence>
<dbReference type="PANTHER" id="PTHR43493:SF5">
    <property type="entry name" value="DNA GYRASE SUBUNIT A, CHLOROPLASTIC_MITOCHONDRIAL"/>
    <property type="match status" value="1"/>
</dbReference>
<feature type="domain" description="Topo IIA-type catalytic" evidence="11">
    <location>
        <begin position="37"/>
        <end position="537"/>
    </location>
</feature>
<evidence type="ECO:0000256" key="9">
    <source>
        <dbReference type="PROSITE-ProRule" id="PRU01384"/>
    </source>
</evidence>
<dbReference type="GO" id="GO:0003677">
    <property type="term" value="F:DNA binding"/>
    <property type="evidence" value="ECO:0007669"/>
    <property type="project" value="UniProtKB-UniRule"/>
</dbReference>
<evidence type="ECO:0000256" key="8">
    <source>
        <dbReference type="HAMAP-Rule" id="MF_01897"/>
    </source>
</evidence>
<keyword evidence="13" id="KW-1185">Reference proteome</keyword>
<dbReference type="SUPFAM" id="SSF56719">
    <property type="entry name" value="Type II DNA topoisomerase"/>
    <property type="match status" value="1"/>
</dbReference>
<comment type="subunit">
    <text evidence="8">Heterotetramer, composed of two GyrA and two GyrB chains. In the heterotetramer, GyrA contains the active site tyrosine that forms a transient covalent intermediate with DNA, while GyrB binds cofactors and catalyzes ATP hydrolysis.</text>
</comment>
<dbReference type="GO" id="GO:0006261">
    <property type="term" value="P:DNA-templated DNA replication"/>
    <property type="evidence" value="ECO:0007669"/>
    <property type="project" value="UniProtKB-UniRule"/>
</dbReference>
<dbReference type="FunFam" id="3.90.199.10:FF:000001">
    <property type="entry name" value="DNA gyrase subunit A"/>
    <property type="match status" value="1"/>
</dbReference>
<dbReference type="EC" id="5.6.2.2" evidence="8"/>
<evidence type="ECO:0000256" key="1">
    <source>
        <dbReference type="ARBA" id="ARBA00000185"/>
    </source>
</evidence>
<dbReference type="OrthoDB" id="9806486at2"/>
<dbReference type="Gene3D" id="3.90.199.10">
    <property type="entry name" value="Topoisomerase II, domain 5"/>
    <property type="match status" value="1"/>
</dbReference>
<evidence type="ECO:0000256" key="6">
    <source>
        <dbReference type="ARBA" id="ARBA00023125"/>
    </source>
</evidence>
<dbReference type="SUPFAM" id="SSF101904">
    <property type="entry name" value="GyrA/ParC C-terminal domain-like"/>
    <property type="match status" value="1"/>
</dbReference>
<dbReference type="STRING" id="1121001.SAMN02745857_03454"/>
<keyword evidence="5 8" id="KW-0799">Topoisomerase</keyword>
<keyword evidence="4 8" id="KW-0067">ATP-binding</keyword>
<name>A0A1W1XY97_9NEIS</name>
<dbReference type="InterPro" id="IPR005743">
    <property type="entry name" value="GyrA"/>
</dbReference>
<dbReference type="PANTHER" id="PTHR43493">
    <property type="entry name" value="DNA GYRASE/TOPOISOMERASE SUBUNIT A"/>
    <property type="match status" value="1"/>
</dbReference>
<dbReference type="NCBIfam" id="NF004043">
    <property type="entry name" value="PRK05560.1"/>
    <property type="match status" value="1"/>
</dbReference>
<evidence type="ECO:0000259" key="11">
    <source>
        <dbReference type="PROSITE" id="PS52040"/>
    </source>
</evidence>
<comment type="miscellaneous">
    <text evidence="8">Few gyrases are as efficient as E.coli at forming negative supercoils. Not all organisms have 2 type II topoisomerases; in organisms with a single type II topoisomerase this enzyme also has to decatenate newly replicated chromosomes.</text>
</comment>
<dbReference type="FunFam" id="3.30.1360.40:FF:000002">
    <property type="entry name" value="DNA gyrase subunit A"/>
    <property type="match status" value="1"/>
</dbReference>
<dbReference type="CDD" id="cd00187">
    <property type="entry name" value="TOP4c"/>
    <property type="match status" value="1"/>
</dbReference>
<dbReference type="GO" id="GO:0005694">
    <property type="term" value="C:chromosome"/>
    <property type="evidence" value="ECO:0007669"/>
    <property type="project" value="InterPro"/>
</dbReference>
<dbReference type="NCBIfam" id="NF004044">
    <property type="entry name" value="PRK05561.1"/>
    <property type="match status" value="1"/>
</dbReference>
<reference evidence="12 13" key="1">
    <citation type="submission" date="2017-04" db="EMBL/GenBank/DDBJ databases">
        <authorList>
            <person name="Afonso C.L."/>
            <person name="Miller P.J."/>
            <person name="Scott M.A."/>
            <person name="Spackman E."/>
            <person name="Goraichik I."/>
            <person name="Dimitrov K.M."/>
            <person name="Suarez D.L."/>
            <person name="Swayne D.E."/>
        </authorList>
    </citation>
    <scope>NUCLEOTIDE SEQUENCE [LARGE SCALE GENOMIC DNA]</scope>
    <source>
        <strain evidence="12 13">DSM 23236</strain>
    </source>
</reference>
<dbReference type="HAMAP" id="MF_01897">
    <property type="entry name" value="GyrA"/>
    <property type="match status" value="1"/>
</dbReference>
<evidence type="ECO:0000313" key="12">
    <source>
        <dbReference type="EMBL" id="SMC28872.1"/>
    </source>
</evidence>
<dbReference type="PROSITE" id="PS52040">
    <property type="entry name" value="TOPO_IIA"/>
    <property type="match status" value="1"/>
</dbReference>
<dbReference type="FunFam" id="2.120.10.90:FF:000004">
    <property type="entry name" value="DNA gyrase subunit A"/>
    <property type="match status" value="1"/>
</dbReference>
<feature type="active site" description="O-(5'-phospho-DNA)-tyrosine intermediate" evidence="8 9">
    <location>
        <position position="125"/>
    </location>
</feature>
<dbReference type="InterPro" id="IPR013758">
    <property type="entry name" value="Topo_IIA_A/C_ab"/>
</dbReference>